<sequence length="544" mass="62026">MTFHPQYLLILHRGIDAIIRRPNPTNNQTNGSILVKCKDLRIIRIDGTSFDELNSVAQSLEKLAAIDDITRSFAFSYTPDFKPLEDGWNAFPLEVEFSPLLISQSSDWRVSYVCSSYPRAVIVPSSITDEQLISSANFRQAGRFPVLSYRHTTGQVIVRCSQPLTGPQMRRCKDDEKILAALIHRQRRGFIIDTRTQSVSQSAKAKGGGFEVEQYYPRWKRINKSIDRYHFLLDSYSKLMEACTDTSTSCEKWLSRLTISSWLTHVKEVLNCGCLIAQCLEKEYASVVVHGSEGMDISLCVTSLAQMILSSDCRTIRGFEALIQREWVEAGHPFWSRTSKGAFNESVASKSKSHAPTFTLFLDCVWQIYNQFPCSFEFTEKFLIFLADQAYCSNFGTFLCDNERERELLKVKEDTLSLWSYLNRPEILEPYINCLYDPNKNIIWPSVAPISLNLWPGMYLRWVLGPSPSTLAFEKAQLIIKRNKDARTNVVRLRRKLIDLMGEAEKLGLLEANPEGDEKDKMADEEVAAINNGIHMVNEIEATL</sequence>
<dbReference type="OMA" id="IEREWIC"/>
<gene>
    <name evidence="3" type="ORF">TCAL_03939</name>
</gene>
<protein>
    <recommendedName>
        <fullName evidence="2">Myotubularin phosphatase domain-containing protein</fullName>
    </recommendedName>
</protein>
<evidence type="ECO:0000259" key="2">
    <source>
        <dbReference type="PROSITE" id="PS51339"/>
    </source>
</evidence>
<dbReference type="PROSITE" id="PS51339">
    <property type="entry name" value="PPASE_MYOTUBULARIN"/>
    <property type="match status" value="1"/>
</dbReference>
<keyword evidence="4" id="KW-1185">Reference proteome</keyword>
<dbReference type="Gene3D" id="2.30.29.30">
    <property type="entry name" value="Pleckstrin-homology domain (PH domain)/Phosphotyrosine-binding domain (PTB)"/>
    <property type="match status" value="1"/>
</dbReference>
<dbReference type="InterPro" id="IPR011993">
    <property type="entry name" value="PH-like_dom_sf"/>
</dbReference>
<dbReference type="AlphaFoldDB" id="A0A553P2S6"/>
<comment type="caution">
    <text evidence="3">The sequence shown here is derived from an EMBL/GenBank/DDBJ whole genome shotgun (WGS) entry which is preliminary data.</text>
</comment>
<dbReference type="InterPro" id="IPR029021">
    <property type="entry name" value="Prot-tyrosine_phosphatase-like"/>
</dbReference>
<dbReference type="InterPro" id="IPR010569">
    <property type="entry name" value="Myotubularin-like_Pase_dom"/>
</dbReference>
<feature type="domain" description="Myotubularin phosphatase" evidence="2">
    <location>
        <begin position="87"/>
        <end position="459"/>
    </location>
</feature>
<evidence type="ECO:0000313" key="3">
    <source>
        <dbReference type="EMBL" id="TRY71950.1"/>
    </source>
</evidence>
<dbReference type="PANTHER" id="PTHR10807:SF73">
    <property type="entry name" value="LD06050P"/>
    <property type="match status" value="1"/>
</dbReference>
<dbReference type="SUPFAM" id="SSF52799">
    <property type="entry name" value="(Phosphotyrosine protein) phosphatases II"/>
    <property type="match status" value="1"/>
</dbReference>
<organism evidence="3 4">
    <name type="scientific">Tigriopus californicus</name>
    <name type="common">Marine copepod</name>
    <dbReference type="NCBI Taxonomy" id="6832"/>
    <lineage>
        <taxon>Eukaryota</taxon>
        <taxon>Metazoa</taxon>
        <taxon>Ecdysozoa</taxon>
        <taxon>Arthropoda</taxon>
        <taxon>Crustacea</taxon>
        <taxon>Multicrustacea</taxon>
        <taxon>Hexanauplia</taxon>
        <taxon>Copepoda</taxon>
        <taxon>Harpacticoida</taxon>
        <taxon>Harpacticidae</taxon>
        <taxon>Tigriopus</taxon>
    </lineage>
</organism>
<dbReference type="GO" id="GO:0005737">
    <property type="term" value="C:cytoplasm"/>
    <property type="evidence" value="ECO:0007669"/>
    <property type="project" value="TreeGrafter"/>
</dbReference>
<dbReference type="GO" id="GO:0046856">
    <property type="term" value="P:phosphatidylinositol dephosphorylation"/>
    <property type="evidence" value="ECO:0007669"/>
    <property type="project" value="TreeGrafter"/>
</dbReference>
<dbReference type="PANTHER" id="PTHR10807">
    <property type="entry name" value="MYOTUBULARIN-RELATED"/>
    <property type="match status" value="1"/>
</dbReference>
<dbReference type="Pfam" id="PF06602">
    <property type="entry name" value="Myotub-related"/>
    <property type="match status" value="1"/>
</dbReference>
<proteinExistence type="inferred from homology"/>
<dbReference type="Proteomes" id="UP000318571">
    <property type="component" value="Chromosome 7"/>
</dbReference>
<dbReference type="GO" id="GO:0010507">
    <property type="term" value="P:negative regulation of autophagy"/>
    <property type="evidence" value="ECO:0007669"/>
    <property type="project" value="TreeGrafter"/>
</dbReference>
<dbReference type="CDD" id="cd14536">
    <property type="entry name" value="PTP-MTMR9"/>
    <property type="match status" value="1"/>
</dbReference>
<evidence type="ECO:0000313" key="4">
    <source>
        <dbReference type="Proteomes" id="UP000318571"/>
    </source>
</evidence>
<accession>A0A553P2S6</accession>
<reference evidence="3 4" key="1">
    <citation type="journal article" date="2018" name="Nat. Ecol. Evol.">
        <title>Genomic signatures of mitonuclear coevolution across populations of Tigriopus californicus.</title>
        <authorList>
            <person name="Barreto F.S."/>
            <person name="Watson E.T."/>
            <person name="Lima T.G."/>
            <person name="Willett C.S."/>
            <person name="Edmands S."/>
            <person name="Li W."/>
            <person name="Burton R.S."/>
        </authorList>
    </citation>
    <scope>NUCLEOTIDE SEQUENCE [LARGE SCALE GENOMIC DNA]</scope>
    <source>
        <strain evidence="3 4">San Diego</strain>
    </source>
</reference>
<evidence type="ECO:0000256" key="1">
    <source>
        <dbReference type="ARBA" id="ARBA00007471"/>
    </source>
</evidence>
<dbReference type="EMBL" id="VCGU01000008">
    <property type="protein sequence ID" value="TRY71950.1"/>
    <property type="molecule type" value="Genomic_DNA"/>
</dbReference>
<dbReference type="STRING" id="6832.A0A553P2S6"/>
<comment type="similarity">
    <text evidence="1">Belongs to the protein-tyrosine phosphatase family. Non-receptor class myotubularin subfamily.</text>
</comment>
<dbReference type="InterPro" id="IPR030564">
    <property type="entry name" value="Myotubularin"/>
</dbReference>
<dbReference type="GO" id="GO:0019903">
    <property type="term" value="F:protein phosphatase binding"/>
    <property type="evidence" value="ECO:0007669"/>
    <property type="project" value="TreeGrafter"/>
</dbReference>
<name>A0A553P2S6_TIGCA</name>